<evidence type="ECO:0000256" key="4">
    <source>
        <dbReference type="ARBA" id="ARBA00022763"/>
    </source>
</evidence>
<keyword evidence="7" id="KW-0234">DNA repair</keyword>
<dbReference type="Proteomes" id="UP000325113">
    <property type="component" value="Unassembled WGS sequence"/>
</dbReference>
<name>A0A5A8C1L2_CAFRO</name>
<dbReference type="InterPro" id="IPR045076">
    <property type="entry name" value="MutS"/>
</dbReference>
<dbReference type="PANTHER" id="PTHR11361:SF122">
    <property type="entry name" value="DNA MISMATCH REPAIR PROTEIN MSH3"/>
    <property type="match status" value="1"/>
</dbReference>
<evidence type="ECO:0000313" key="12">
    <source>
        <dbReference type="Proteomes" id="UP000325113"/>
    </source>
</evidence>
<feature type="domain" description="DNA mismatch repair proteins mutS family" evidence="10">
    <location>
        <begin position="694"/>
        <end position="710"/>
    </location>
</feature>
<evidence type="ECO:0000256" key="3">
    <source>
        <dbReference type="ARBA" id="ARBA00022741"/>
    </source>
</evidence>
<evidence type="ECO:0000256" key="2">
    <source>
        <dbReference type="ARBA" id="ARBA00022151"/>
    </source>
</evidence>
<comment type="caution">
    <text evidence="11">The sequence shown here is derived from an EMBL/GenBank/DDBJ whole genome shotgun (WGS) entry which is preliminary data.</text>
</comment>
<keyword evidence="5" id="KW-0067">ATP-binding</keyword>
<dbReference type="Gene3D" id="3.30.420.110">
    <property type="entry name" value="MutS, connector domain"/>
    <property type="match status" value="1"/>
</dbReference>
<evidence type="ECO:0000256" key="7">
    <source>
        <dbReference type="ARBA" id="ARBA00023204"/>
    </source>
</evidence>
<evidence type="ECO:0000256" key="1">
    <source>
        <dbReference type="ARBA" id="ARBA00007094"/>
    </source>
</evidence>
<dbReference type="GO" id="GO:0006312">
    <property type="term" value="P:mitotic recombination"/>
    <property type="evidence" value="ECO:0007669"/>
    <property type="project" value="TreeGrafter"/>
</dbReference>
<evidence type="ECO:0000256" key="9">
    <source>
        <dbReference type="SAM" id="MobiDB-lite"/>
    </source>
</evidence>
<dbReference type="PIRSF" id="PIRSF037677">
    <property type="entry name" value="DNA_mis_repair_Msh6"/>
    <property type="match status" value="1"/>
</dbReference>
<dbReference type="InterPro" id="IPR036187">
    <property type="entry name" value="DNA_mismatch_repair_MutS_sf"/>
</dbReference>
<dbReference type="PROSITE" id="PS00486">
    <property type="entry name" value="DNA_MISMATCH_REPAIR_2"/>
    <property type="match status" value="1"/>
</dbReference>
<feature type="region of interest" description="Disordered" evidence="9">
    <location>
        <begin position="7"/>
        <end position="28"/>
    </location>
</feature>
<dbReference type="InterPro" id="IPR000432">
    <property type="entry name" value="DNA_mismatch_repair_MutS_C"/>
</dbReference>
<dbReference type="GO" id="GO:0005634">
    <property type="term" value="C:nucleus"/>
    <property type="evidence" value="ECO:0007669"/>
    <property type="project" value="TreeGrafter"/>
</dbReference>
<feature type="region of interest" description="Disordered" evidence="9">
    <location>
        <begin position="201"/>
        <end position="235"/>
    </location>
</feature>
<accession>A0A5A8C1L2</accession>
<dbReference type="SUPFAM" id="SSF52540">
    <property type="entry name" value="P-loop containing nucleoside triphosphate hydrolases"/>
    <property type="match status" value="1"/>
</dbReference>
<dbReference type="EMBL" id="VLTM01000181">
    <property type="protein sequence ID" value="KAA0146644.1"/>
    <property type="molecule type" value="Genomic_DNA"/>
</dbReference>
<reference evidence="11 12" key="1">
    <citation type="submission" date="2019-07" db="EMBL/GenBank/DDBJ databases">
        <title>Genomes of Cafeteria roenbergensis.</title>
        <authorList>
            <person name="Fischer M.G."/>
            <person name="Hackl T."/>
            <person name="Roman M."/>
        </authorList>
    </citation>
    <scope>NUCLEOTIDE SEQUENCE [LARGE SCALE GENOMIC DNA]</scope>
    <source>
        <strain evidence="11 12">Cflag</strain>
    </source>
</reference>
<proteinExistence type="inferred from homology"/>
<keyword evidence="4" id="KW-0227">DNA damage</keyword>
<dbReference type="GO" id="GO:0030983">
    <property type="term" value="F:mismatched DNA binding"/>
    <property type="evidence" value="ECO:0007669"/>
    <property type="project" value="InterPro"/>
</dbReference>
<feature type="compositionally biased region" description="Low complexity" evidence="9">
    <location>
        <begin position="151"/>
        <end position="166"/>
    </location>
</feature>
<dbReference type="SUPFAM" id="SSF48334">
    <property type="entry name" value="DNA repair protein MutS, domain III"/>
    <property type="match status" value="1"/>
</dbReference>
<dbReference type="InterPro" id="IPR017261">
    <property type="entry name" value="DNA_mismatch_repair_MutS/MSH"/>
</dbReference>
<keyword evidence="6" id="KW-0238">DNA-binding</keyword>
<evidence type="ECO:0000259" key="10">
    <source>
        <dbReference type="PROSITE" id="PS00486"/>
    </source>
</evidence>
<evidence type="ECO:0000313" key="11">
    <source>
        <dbReference type="EMBL" id="KAA0146644.1"/>
    </source>
</evidence>
<dbReference type="Pfam" id="PF01624">
    <property type="entry name" value="MutS_I"/>
    <property type="match status" value="1"/>
</dbReference>
<keyword evidence="3" id="KW-0547">Nucleotide-binding</keyword>
<feature type="compositionally biased region" description="Low complexity" evidence="9">
    <location>
        <begin position="201"/>
        <end position="224"/>
    </location>
</feature>
<dbReference type="Pfam" id="PF00488">
    <property type="entry name" value="MutS_V"/>
    <property type="match status" value="1"/>
</dbReference>
<gene>
    <name evidence="11" type="ORF">FNF31_07738</name>
</gene>
<dbReference type="SMART" id="SM00534">
    <property type="entry name" value="MUTSac"/>
    <property type="match status" value="1"/>
</dbReference>
<dbReference type="InterPro" id="IPR007695">
    <property type="entry name" value="DNA_mismatch_repair_MutS-lik_N"/>
</dbReference>
<dbReference type="AlphaFoldDB" id="A0A5A8C1L2"/>
<sequence length="815" mass="83025">MARFAAAGSAAPSRAAGPAAAPSLPPPADAGKLTPLEQQVAALLRHHPGLVLLVECGYKFRFFGRGAVLAARALGIWAHMDRAFMTASVPAFRVGPHVRRLVAAGFAVGVVKQAETAAIKRQSESRSKLFERRLSAVYTRGTLTADALLAAPSGHSQPPASAAGAGADDEGEEEGGAPAAGDARTGILACVVDLPAAADGAAPGDAAPGISAGAPADAAAAPSPGRKRQRDSADACPRRTLAVVAVDLATASITWDVFHDDVARTSLTDRLDIIQPHELLLQPEDPSDDPASLRRTRLAAAQAAAAAVLAMLSAAAGGTGTDPSGAEVGQSEEDKARAAAAAAFGPRGSKGARFAAAAARARSRRVPLTSALSLEAEAAWFPDVAAARLAIDAARRGLDDALAEAAGVLGKPGLQFRSLRTGVSSQLECLIEVSKRDPHRDRVPAEWAMVSTTSAVVRYHTPAVLRLLEEQARGRERLQLSCEAAWAKAQAMMTERYAAPLRAAASAAASFDALASLAAVARLPGYCRPLLLGRSHPAGVWATAARHPVAEQAGAAGRSRRLPAAGPAAGGVAITGVYVPNAYAVGDPAAAGAAPAAAADVIREACACVGGGARVTVLTGPNMNGKSSYTRGAALLAVMAQAGSFVPAERCVVSVLDAVFTRMGSTDDLEGGMSTFLVEMAQAASVLREATPRSLVVMDELGRGTATHDGTAIATATLERVVTRLRCPSLFVTHYPELSAAAARLAAAGHSAANAHMAYLDADQAGSAGVVLLYRVQAGAAERSYGLDVARMAGLPAGLLDTAAAFAAAMRRCTT</sequence>
<feature type="compositionally biased region" description="Low complexity" evidence="9">
    <location>
        <begin position="7"/>
        <end position="22"/>
    </location>
</feature>
<dbReference type="GO" id="GO:0006298">
    <property type="term" value="P:mismatch repair"/>
    <property type="evidence" value="ECO:0007669"/>
    <property type="project" value="InterPro"/>
</dbReference>
<organism evidence="11 12">
    <name type="scientific">Cafeteria roenbergensis</name>
    <name type="common">Marine flagellate</name>
    <dbReference type="NCBI Taxonomy" id="33653"/>
    <lineage>
        <taxon>Eukaryota</taxon>
        <taxon>Sar</taxon>
        <taxon>Stramenopiles</taxon>
        <taxon>Bigyra</taxon>
        <taxon>Opalozoa</taxon>
        <taxon>Bicosoecida</taxon>
        <taxon>Cafeteriaceae</taxon>
        <taxon>Cafeteria</taxon>
    </lineage>
</organism>
<evidence type="ECO:0000256" key="6">
    <source>
        <dbReference type="ARBA" id="ARBA00023125"/>
    </source>
</evidence>
<dbReference type="GO" id="GO:0005524">
    <property type="term" value="F:ATP binding"/>
    <property type="evidence" value="ECO:0007669"/>
    <property type="project" value="UniProtKB-KW"/>
</dbReference>
<dbReference type="Gene3D" id="1.10.1420.10">
    <property type="match status" value="1"/>
</dbReference>
<dbReference type="Gene3D" id="3.40.1170.10">
    <property type="entry name" value="DNA repair protein MutS, domain I"/>
    <property type="match status" value="1"/>
</dbReference>
<evidence type="ECO:0000256" key="5">
    <source>
        <dbReference type="ARBA" id="ARBA00022840"/>
    </source>
</evidence>
<dbReference type="InterPro" id="IPR016151">
    <property type="entry name" value="DNA_mismatch_repair_MutS_N"/>
</dbReference>
<dbReference type="GO" id="GO:0140664">
    <property type="term" value="F:ATP-dependent DNA damage sensor activity"/>
    <property type="evidence" value="ECO:0007669"/>
    <property type="project" value="InterPro"/>
</dbReference>
<dbReference type="PANTHER" id="PTHR11361">
    <property type="entry name" value="DNA MISMATCH REPAIR PROTEIN MUTS FAMILY MEMBER"/>
    <property type="match status" value="1"/>
</dbReference>
<feature type="region of interest" description="Disordered" evidence="9">
    <location>
        <begin position="151"/>
        <end position="180"/>
    </location>
</feature>
<dbReference type="SUPFAM" id="SSF55271">
    <property type="entry name" value="DNA repair protein MutS, domain I"/>
    <property type="match status" value="1"/>
</dbReference>
<dbReference type="Gene3D" id="3.40.50.300">
    <property type="entry name" value="P-loop containing nucleotide triphosphate hydrolases"/>
    <property type="match status" value="1"/>
</dbReference>
<dbReference type="InterPro" id="IPR036678">
    <property type="entry name" value="MutS_con_dom_sf"/>
</dbReference>
<dbReference type="InterPro" id="IPR027417">
    <property type="entry name" value="P-loop_NTPase"/>
</dbReference>
<protein>
    <recommendedName>
        <fullName evidence="2 8">DNA mismatch repair protein MSH3</fullName>
    </recommendedName>
    <alternativeName>
        <fullName evidence="2 8">DNA mismatch repair protein MSH3</fullName>
    </alternativeName>
</protein>
<evidence type="ECO:0000256" key="8">
    <source>
        <dbReference type="ARBA" id="ARBA00073774"/>
    </source>
</evidence>
<comment type="similarity">
    <text evidence="1">Belongs to the DNA mismatch repair MutS family. MSH3 subfamily.</text>
</comment>
<dbReference type="FunFam" id="3.40.1170.10:FF:000004">
    <property type="entry name" value="DNA mismatch repair protein"/>
    <property type="match status" value="1"/>
</dbReference>